<sequence length="305" mass="34298">MFVGFSSRCQLRRRLEAFERIRNYSTDQCSLSSFYPLNPNASTLKHIHFRGVLPYAVGDKIQELIVSRFLQSKKYKILSQNPRKREGLGEAPVKPHPVVLSFEFEPTYTGGKREKLSGSHDYKKLKNVDFVQTDRGGQVTFHGPGQAVLYPLLDLTDFHKLTSKCYISTLEKTIASVLKNSYGLDALTNENTGVWVQGQGPQKKISSIGVNVRRSITSHGVSINCRTDLSYVNDPRIVMCGLENAQQTSIEQEGGKFDNIESISKQVVGEFAGRLRIPNVEFLVVENAAELFETWEKKASIEAFD</sequence>
<dbReference type="SUPFAM" id="SSF55681">
    <property type="entry name" value="Class II aaRS and biotin synthetases"/>
    <property type="match status" value="1"/>
</dbReference>
<dbReference type="InterPro" id="IPR004143">
    <property type="entry name" value="BPL_LPL_catalytic"/>
</dbReference>
<evidence type="ECO:0000259" key="6">
    <source>
        <dbReference type="PROSITE" id="PS51733"/>
    </source>
</evidence>
<feature type="domain" description="BPL/LPL catalytic" evidence="6">
    <location>
        <begin position="93"/>
        <end position="279"/>
    </location>
</feature>
<dbReference type="InterPro" id="IPR045864">
    <property type="entry name" value="aa-tRNA-synth_II/BPL/LPL"/>
</dbReference>
<dbReference type="OrthoDB" id="19908at2759"/>
<protein>
    <recommendedName>
        <fullName evidence="3">lipoyl(octanoyl) transferase</fullName>
        <ecNumber evidence="3">2.3.1.181</ecNumber>
    </recommendedName>
</protein>
<dbReference type="GeneID" id="34521788"/>
<dbReference type="GO" id="GO:0016874">
    <property type="term" value="F:ligase activity"/>
    <property type="evidence" value="ECO:0007669"/>
    <property type="project" value="EnsemblFungi"/>
</dbReference>
<dbReference type="RefSeq" id="XP_022460400.1">
    <property type="nucleotide sequence ID" value="XM_022601122.1"/>
</dbReference>
<organism evidence="7 8">
    <name type="scientific">Kuraishia capsulata CBS 1993</name>
    <dbReference type="NCBI Taxonomy" id="1382522"/>
    <lineage>
        <taxon>Eukaryota</taxon>
        <taxon>Fungi</taxon>
        <taxon>Dikarya</taxon>
        <taxon>Ascomycota</taxon>
        <taxon>Saccharomycotina</taxon>
        <taxon>Pichiomycetes</taxon>
        <taxon>Pichiales</taxon>
        <taxon>Pichiaceae</taxon>
        <taxon>Kuraishia</taxon>
    </lineage>
</organism>
<dbReference type="Proteomes" id="UP000019384">
    <property type="component" value="Unassembled WGS sequence"/>
</dbReference>
<name>W6MX77_9ASCO</name>
<dbReference type="PANTHER" id="PTHR10993">
    <property type="entry name" value="OCTANOYLTRANSFERASE"/>
    <property type="match status" value="1"/>
</dbReference>
<dbReference type="InterPro" id="IPR000544">
    <property type="entry name" value="Octanoyltransferase"/>
</dbReference>
<comment type="pathway">
    <text evidence="1">Protein modification; protein lipoylation via endogenous pathway; protein N(6)-(lipoyl)lysine from octanoyl-[acyl-carrier-protein]: step 1/2.</text>
</comment>
<dbReference type="EC" id="2.3.1.181" evidence="3"/>
<dbReference type="EMBL" id="HG793129">
    <property type="protein sequence ID" value="CDK28410.1"/>
    <property type="molecule type" value="Genomic_DNA"/>
</dbReference>
<evidence type="ECO:0000256" key="2">
    <source>
        <dbReference type="ARBA" id="ARBA00007907"/>
    </source>
</evidence>
<evidence type="ECO:0000256" key="5">
    <source>
        <dbReference type="ARBA" id="ARBA00023315"/>
    </source>
</evidence>
<gene>
    <name evidence="7" type="ORF">KUCA_T00004392001</name>
</gene>
<dbReference type="CDD" id="cd16444">
    <property type="entry name" value="LipB"/>
    <property type="match status" value="1"/>
</dbReference>
<dbReference type="PROSITE" id="PS01313">
    <property type="entry name" value="LIPB"/>
    <property type="match status" value="1"/>
</dbReference>
<comment type="similarity">
    <text evidence="2">Belongs to the LipB family.</text>
</comment>
<dbReference type="AlphaFoldDB" id="W6MX77"/>
<dbReference type="NCBIfam" id="TIGR00214">
    <property type="entry name" value="lipB"/>
    <property type="match status" value="1"/>
</dbReference>
<proteinExistence type="inferred from homology"/>
<keyword evidence="5" id="KW-0012">Acyltransferase</keyword>
<evidence type="ECO:0000256" key="4">
    <source>
        <dbReference type="ARBA" id="ARBA00022679"/>
    </source>
</evidence>
<dbReference type="Pfam" id="PF21948">
    <property type="entry name" value="LplA-B_cat"/>
    <property type="match status" value="1"/>
</dbReference>
<dbReference type="PROSITE" id="PS51733">
    <property type="entry name" value="BPL_LPL_CATALYTIC"/>
    <property type="match status" value="1"/>
</dbReference>
<dbReference type="GO" id="GO:0009249">
    <property type="term" value="P:protein lipoylation"/>
    <property type="evidence" value="ECO:0007669"/>
    <property type="project" value="EnsemblFungi"/>
</dbReference>
<evidence type="ECO:0000313" key="7">
    <source>
        <dbReference type="EMBL" id="CDK28410.1"/>
    </source>
</evidence>
<evidence type="ECO:0000313" key="8">
    <source>
        <dbReference type="Proteomes" id="UP000019384"/>
    </source>
</evidence>
<accession>W6MX77</accession>
<evidence type="ECO:0000256" key="3">
    <source>
        <dbReference type="ARBA" id="ARBA00012334"/>
    </source>
</evidence>
<dbReference type="InterPro" id="IPR020605">
    <property type="entry name" value="Octanoyltransferase_CS"/>
</dbReference>
<dbReference type="UniPathway" id="UPA00538">
    <property type="reaction ID" value="UER00592"/>
</dbReference>
<keyword evidence="4" id="KW-0808">Transferase</keyword>
<dbReference type="HOGENOM" id="CLU_035168_0_1_1"/>
<dbReference type="STRING" id="1382522.W6MX77"/>
<keyword evidence="8" id="KW-1185">Reference proteome</keyword>
<reference evidence="7" key="1">
    <citation type="submission" date="2013-12" db="EMBL/GenBank/DDBJ databases">
        <authorList>
            <person name="Genoscope - CEA"/>
        </authorList>
    </citation>
    <scope>NUCLEOTIDE SEQUENCE</scope>
    <source>
        <strain evidence="7">CBS 1993</strain>
    </source>
</reference>
<dbReference type="PANTHER" id="PTHR10993:SF7">
    <property type="entry name" value="LIPOYLTRANSFERASE 2, MITOCHONDRIAL-RELATED"/>
    <property type="match status" value="1"/>
</dbReference>
<dbReference type="GO" id="GO:0033819">
    <property type="term" value="F:lipoyl(octanoyl) transferase activity"/>
    <property type="evidence" value="ECO:0007669"/>
    <property type="project" value="UniProtKB-EC"/>
</dbReference>
<evidence type="ECO:0000256" key="1">
    <source>
        <dbReference type="ARBA" id="ARBA00004821"/>
    </source>
</evidence>
<dbReference type="Gene3D" id="3.30.930.10">
    <property type="entry name" value="Bira Bifunctional Protein, Domain 2"/>
    <property type="match status" value="1"/>
</dbReference>
<reference evidence="7" key="2">
    <citation type="submission" date="2014-02" db="EMBL/GenBank/DDBJ databases">
        <title>Complete DNA sequence of /Kuraishia capsulata/ illustrates novel genomic features among budding yeasts (/Saccharomycotina/).</title>
        <authorList>
            <person name="Morales L."/>
            <person name="Noel B."/>
            <person name="Porcel B."/>
            <person name="Marcet-Houben M."/>
            <person name="Hullo M-F."/>
            <person name="Sacerdot C."/>
            <person name="Tekaia F."/>
            <person name="Leh-Louis V."/>
            <person name="Despons L."/>
            <person name="Khanna V."/>
            <person name="Aury J-M."/>
            <person name="Barbe V."/>
            <person name="Couloux A."/>
            <person name="Labadie K."/>
            <person name="Pelletier E."/>
            <person name="Souciet J-L."/>
            <person name="Boekhout T."/>
            <person name="Gabaldon T."/>
            <person name="Wincker P."/>
            <person name="Dujon B."/>
        </authorList>
    </citation>
    <scope>NUCLEOTIDE SEQUENCE</scope>
    <source>
        <strain evidence="7">CBS 1993</strain>
    </source>
</reference>